<dbReference type="InterPro" id="IPR028082">
    <property type="entry name" value="Peripla_BP_I"/>
</dbReference>
<dbReference type="Pfam" id="PF13407">
    <property type="entry name" value="Peripla_BP_4"/>
    <property type="match status" value="1"/>
</dbReference>
<feature type="signal peptide" evidence="4">
    <location>
        <begin position="1"/>
        <end position="31"/>
    </location>
</feature>
<comment type="subcellular location">
    <subcellularLocation>
        <location evidence="1">Cell envelope</location>
    </subcellularLocation>
</comment>
<sequence length="327" mass="33639">MFMKASSPLRGVFRAATVTVAAIAMVGTATACSSGGSSDGDGQIAIISKGYQHQFWKAVNKGAEDAAKEMGKTITFEGPDNETQVEKQVQLLQTALDRNPSAIAIAALDSAAVAPILQQAKDKGIPVVAFDSGVDSDIPVTTASTDNKAAAAEAAKRMAELVGGTGEIGVVAHDQTSKTGVDRRDGFLDWIKANAPGITIVDVQYGGDPAKAADLAATMLQAHPNMVGLYGTNEGAATGIVNAAQRSGKSGLKIVGFDSGAAQIDAIRSGLMAGAITQNPVGIGRETVAAAVKAIKGESLPKNIDTGFYWYDKTNLDDPQIAGSLYR</sequence>
<feature type="domain" description="Periplasmic binding protein" evidence="5">
    <location>
        <begin position="44"/>
        <end position="298"/>
    </location>
</feature>
<evidence type="ECO:0000259" key="5">
    <source>
        <dbReference type="Pfam" id="PF13407"/>
    </source>
</evidence>
<evidence type="ECO:0000256" key="3">
    <source>
        <dbReference type="ARBA" id="ARBA00022729"/>
    </source>
</evidence>
<evidence type="ECO:0000256" key="4">
    <source>
        <dbReference type="SAM" id="SignalP"/>
    </source>
</evidence>
<protein>
    <submittedName>
        <fullName evidence="6">Monosaccharide ABC transporter substrate-binding protein, CUT2 family</fullName>
    </submittedName>
</protein>
<dbReference type="PROSITE" id="PS51257">
    <property type="entry name" value="PROKAR_LIPOPROTEIN"/>
    <property type="match status" value="1"/>
</dbReference>
<reference evidence="7" key="1">
    <citation type="submission" date="2016-10" db="EMBL/GenBank/DDBJ databases">
        <authorList>
            <person name="Varghese N."/>
            <person name="Submissions S."/>
        </authorList>
    </citation>
    <scope>NUCLEOTIDE SEQUENCE [LARGE SCALE GENOMIC DNA]</scope>
    <source>
        <strain evidence="7">DSM 44142</strain>
    </source>
</reference>
<dbReference type="GO" id="GO:0030246">
    <property type="term" value="F:carbohydrate binding"/>
    <property type="evidence" value="ECO:0007669"/>
    <property type="project" value="UniProtKB-ARBA"/>
</dbReference>
<feature type="chain" id="PRO_5010384172" evidence="4">
    <location>
        <begin position="32"/>
        <end position="327"/>
    </location>
</feature>
<dbReference type="GO" id="GO:0030313">
    <property type="term" value="C:cell envelope"/>
    <property type="evidence" value="ECO:0007669"/>
    <property type="project" value="UniProtKB-SubCell"/>
</dbReference>
<gene>
    <name evidence="6" type="ORF">SAMN04489765_1367</name>
</gene>
<dbReference type="PANTHER" id="PTHR46847:SF1">
    <property type="entry name" value="D-ALLOSE-BINDING PERIPLASMIC PROTEIN-RELATED"/>
    <property type="match status" value="1"/>
</dbReference>
<dbReference type="InterPro" id="IPR025997">
    <property type="entry name" value="SBP_2_dom"/>
</dbReference>
<dbReference type="PANTHER" id="PTHR46847">
    <property type="entry name" value="D-ALLOSE-BINDING PERIPLASMIC PROTEIN-RELATED"/>
    <property type="match status" value="1"/>
</dbReference>
<comment type="similarity">
    <text evidence="2">Belongs to the bacterial solute-binding protein 2 family.</text>
</comment>
<evidence type="ECO:0000256" key="1">
    <source>
        <dbReference type="ARBA" id="ARBA00004196"/>
    </source>
</evidence>
<dbReference type="CDD" id="cd20005">
    <property type="entry name" value="PBP1_ABC_sugar_binding-like"/>
    <property type="match status" value="1"/>
</dbReference>
<proteinExistence type="inferred from homology"/>
<keyword evidence="7" id="KW-1185">Reference proteome</keyword>
<evidence type="ECO:0000313" key="7">
    <source>
        <dbReference type="Proteomes" id="UP000183053"/>
    </source>
</evidence>
<evidence type="ECO:0000313" key="6">
    <source>
        <dbReference type="EMBL" id="SDQ67519.1"/>
    </source>
</evidence>
<organism evidence="6 7">
    <name type="scientific">Tsukamurella pulmonis</name>
    <dbReference type="NCBI Taxonomy" id="47312"/>
    <lineage>
        <taxon>Bacteria</taxon>
        <taxon>Bacillati</taxon>
        <taxon>Actinomycetota</taxon>
        <taxon>Actinomycetes</taxon>
        <taxon>Mycobacteriales</taxon>
        <taxon>Tsukamurellaceae</taxon>
        <taxon>Tsukamurella</taxon>
    </lineage>
</organism>
<dbReference type="STRING" id="47312.SAMN04489765_1367"/>
<dbReference type="AlphaFoldDB" id="A0A1H1CU06"/>
<dbReference type="SUPFAM" id="SSF53822">
    <property type="entry name" value="Periplasmic binding protein-like I"/>
    <property type="match status" value="1"/>
</dbReference>
<evidence type="ECO:0000256" key="2">
    <source>
        <dbReference type="ARBA" id="ARBA00007639"/>
    </source>
</evidence>
<keyword evidence="3 4" id="KW-0732">Signal</keyword>
<dbReference type="EMBL" id="FNLF01000002">
    <property type="protein sequence ID" value="SDQ67519.1"/>
    <property type="molecule type" value="Genomic_DNA"/>
</dbReference>
<dbReference type="Proteomes" id="UP000183053">
    <property type="component" value="Unassembled WGS sequence"/>
</dbReference>
<accession>A0A1H1CU06</accession>
<name>A0A1H1CU06_9ACTN</name>
<dbReference type="Gene3D" id="3.40.50.2300">
    <property type="match status" value="2"/>
</dbReference>